<sequence>MPLIENEFEQALLHELPPHARDIALDFMGTYSLGELLMALQTNEPDKELLQRKKVPSSYWEPILKATLLAKCTYFIPNSEFRQEERLFLIKAACMSAGYPLSSYRLADVLEITHHEMPVLNQWLKRLTADLKENSALFKTGDKPKATSDTDL</sequence>
<keyword evidence="2" id="KW-1185">Reference proteome</keyword>
<evidence type="ECO:0000313" key="1">
    <source>
        <dbReference type="EMBL" id="QAB14308.1"/>
    </source>
</evidence>
<evidence type="ECO:0000313" key="2">
    <source>
        <dbReference type="Proteomes" id="UP000285478"/>
    </source>
</evidence>
<protein>
    <submittedName>
        <fullName evidence="1">Uncharacterized protein</fullName>
    </submittedName>
</protein>
<organism evidence="1 2">
    <name type="scientific">Hydrogenovibrio thermophilus</name>
    <dbReference type="NCBI Taxonomy" id="265883"/>
    <lineage>
        <taxon>Bacteria</taxon>
        <taxon>Pseudomonadati</taxon>
        <taxon>Pseudomonadota</taxon>
        <taxon>Gammaproteobacteria</taxon>
        <taxon>Thiotrichales</taxon>
        <taxon>Piscirickettsiaceae</taxon>
        <taxon>Hydrogenovibrio</taxon>
    </lineage>
</organism>
<accession>A0A451G4B6</accession>
<dbReference type="Proteomes" id="UP000285478">
    <property type="component" value="Chromosome"/>
</dbReference>
<name>A0A451G4B6_9GAMM</name>
<reference evidence="1 2" key="1">
    <citation type="journal article" date="2018" name="Environ. Microbiol.">
        <title>Genomes of ubiquitous marine and hypersaline Hydrogenovibrio, Thiomicrorhabdus and Thiomicrospira spp. encode a diversity of mechanisms to sustain chemolithoautotrophy in heterogeneous environments.</title>
        <authorList>
            <person name="Scott K.M."/>
            <person name="Williams J."/>
            <person name="Porter C.M.B."/>
            <person name="Russel S."/>
            <person name="Harmer T.L."/>
            <person name="Paul J.H."/>
            <person name="Antonen K.M."/>
            <person name="Bridges M.K."/>
            <person name="Camper G.J."/>
            <person name="Campla C.K."/>
            <person name="Casella L.G."/>
            <person name="Chase E."/>
            <person name="Conrad J.W."/>
            <person name="Cruz M.C."/>
            <person name="Dunlap D.S."/>
            <person name="Duran L."/>
            <person name="Fahsbender E.M."/>
            <person name="Goldsmith D.B."/>
            <person name="Keeley R.F."/>
            <person name="Kondoff M.R."/>
            <person name="Kussy B.I."/>
            <person name="Lane M.K."/>
            <person name="Lawler S."/>
            <person name="Leigh B.A."/>
            <person name="Lewis C."/>
            <person name="Lostal L.M."/>
            <person name="Marking D."/>
            <person name="Mancera P.A."/>
            <person name="McClenthan E.C."/>
            <person name="McIntyre E.A."/>
            <person name="Mine J.A."/>
            <person name="Modi S."/>
            <person name="Moore B.D."/>
            <person name="Morgan W.A."/>
            <person name="Nelson K.M."/>
            <person name="Nguyen K.N."/>
            <person name="Ogburn N."/>
            <person name="Parrino D.G."/>
            <person name="Pedapudi A.D."/>
            <person name="Pelham R.P."/>
            <person name="Preece A.M."/>
            <person name="Rampersad E.A."/>
            <person name="Richardson J.C."/>
            <person name="Rodgers C.M."/>
            <person name="Schaffer B.L."/>
            <person name="Sheridan N.E."/>
            <person name="Solone M.R."/>
            <person name="Staley Z.R."/>
            <person name="Tabuchi M."/>
            <person name="Waide R.J."/>
            <person name="Wanjugi P.W."/>
            <person name="Young S."/>
            <person name="Clum A."/>
            <person name="Daum C."/>
            <person name="Huntemann M."/>
            <person name="Ivanova N."/>
            <person name="Kyrpides N."/>
            <person name="Mikhailova N."/>
            <person name="Palaniappan K."/>
            <person name="Pillay M."/>
            <person name="Reddy T.B.K."/>
            <person name="Shapiro N."/>
            <person name="Stamatis D."/>
            <person name="Varghese N."/>
            <person name="Woyke T."/>
            <person name="Boden R."/>
            <person name="Freyermuth S.K."/>
            <person name="Kerfeld C.A."/>
        </authorList>
    </citation>
    <scope>NUCLEOTIDE SEQUENCE [LARGE SCALE GENOMIC DNA]</scope>
    <source>
        <strain evidence="1 2">JR-2</strain>
    </source>
</reference>
<dbReference type="RefSeq" id="WP_128384147.1">
    <property type="nucleotide sequence ID" value="NZ_CP035033.1"/>
</dbReference>
<dbReference type="KEGG" id="htr:EPV75_00770"/>
<gene>
    <name evidence="1" type="ORF">EPV75_00770</name>
</gene>
<dbReference type="EMBL" id="CP035033">
    <property type="protein sequence ID" value="QAB14308.1"/>
    <property type="molecule type" value="Genomic_DNA"/>
</dbReference>
<proteinExistence type="predicted"/>
<dbReference type="AlphaFoldDB" id="A0A451G4B6"/>